<dbReference type="Pfam" id="PF00240">
    <property type="entry name" value="ubiquitin"/>
    <property type="match status" value="1"/>
</dbReference>
<gene>
    <name evidence="3" type="ORF">QYE76_000262</name>
</gene>
<dbReference type="PROSITE" id="PS50053">
    <property type="entry name" value="UBIQUITIN_2"/>
    <property type="match status" value="1"/>
</dbReference>
<dbReference type="InterPro" id="IPR050158">
    <property type="entry name" value="Ubiquitin_ubiquitin-like"/>
</dbReference>
<dbReference type="InterPro" id="IPR019956">
    <property type="entry name" value="Ubiquitin_dom"/>
</dbReference>
<sequence length="75" mass="8258">MVAANQAAEMIRIYLCPLYRDATLSLDVEGSDTIETVMSKIQSMEGIPPEHERLISCDKNLANGRTLTDCDVENG</sequence>
<dbReference type="SUPFAM" id="SSF54236">
    <property type="entry name" value="Ubiquitin-like"/>
    <property type="match status" value="1"/>
</dbReference>
<dbReference type="AlphaFoldDB" id="A0AAD8RKV0"/>
<dbReference type="PRINTS" id="PR00348">
    <property type="entry name" value="UBIQUITIN"/>
</dbReference>
<evidence type="ECO:0000313" key="4">
    <source>
        <dbReference type="Proteomes" id="UP001231189"/>
    </source>
</evidence>
<evidence type="ECO:0000256" key="1">
    <source>
        <dbReference type="ARBA" id="ARBA00022499"/>
    </source>
</evidence>
<dbReference type="PANTHER" id="PTHR10666">
    <property type="entry name" value="UBIQUITIN"/>
    <property type="match status" value="1"/>
</dbReference>
<accession>A0AAD8RKV0</accession>
<name>A0AAD8RKV0_LOLMU</name>
<dbReference type="InterPro" id="IPR000626">
    <property type="entry name" value="Ubiquitin-like_dom"/>
</dbReference>
<organism evidence="3 4">
    <name type="scientific">Lolium multiflorum</name>
    <name type="common">Italian ryegrass</name>
    <name type="synonym">Lolium perenne subsp. multiflorum</name>
    <dbReference type="NCBI Taxonomy" id="4521"/>
    <lineage>
        <taxon>Eukaryota</taxon>
        <taxon>Viridiplantae</taxon>
        <taxon>Streptophyta</taxon>
        <taxon>Embryophyta</taxon>
        <taxon>Tracheophyta</taxon>
        <taxon>Spermatophyta</taxon>
        <taxon>Magnoliopsida</taxon>
        <taxon>Liliopsida</taxon>
        <taxon>Poales</taxon>
        <taxon>Poaceae</taxon>
        <taxon>BOP clade</taxon>
        <taxon>Pooideae</taxon>
        <taxon>Poodae</taxon>
        <taxon>Poeae</taxon>
        <taxon>Poeae Chloroplast Group 2 (Poeae type)</taxon>
        <taxon>Loliodinae</taxon>
        <taxon>Loliinae</taxon>
        <taxon>Lolium</taxon>
    </lineage>
</organism>
<feature type="domain" description="Ubiquitin-like" evidence="2">
    <location>
        <begin position="11"/>
        <end position="75"/>
    </location>
</feature>
<reference evidence="3" key="1">
    <citation type="submission" date="2023-07" db="EMBL/GenBank/DDBJ databases">
        <title>A chromosome-level genome assembly of Lolium multiflorum.</title>
        <authorList>
            <person name="Chen Y."/>
            <person name="Copetti D."/>
            <person name="Kolliker R."/>
            <person name="Studer B."/>
        </authorList>
    </citation>
    <scope>NUCLEOTIDE SEQUENCE</scope>
    <source>
        <strain evidence="3">02402/16</strain>
        <tissue evidence="3">Leaf</tissue>
    </source>
</reference>
<evidence type="ECO:0000259" key="2">
    <source>
        <dbReference type="PROSITE" id="PS50053"/>
    </source>
</evidence>
<comment type="caution">
    <text evidence="3">The sequence shown here is derived from an EMBL/GenBank/DDBJ whole genome shotgun (WGS) entry which is preliminary data.</text>
</comment>
<dbReference type="Proteomes" id="UP001231189">
    <property type="component" value="Unassembled WGS sequence"/>
</dbReference>
<dbReference type="Gene3D" id="3.10.20.90">
    <property type="entry name" value="Phosphatidylinositol 3-kinase Catalytic Subunit, Chain A, domain 1"/>
    <property type="match status" value="1"/>
</dbReference>
<dbReference type="InterPro" id="IPR029071">
    <property type="entry name" value="Ubiquitin-like_domsf"/>
</dbReference>
<keyword evidence="4" id="KW-1185">Reference proteome</keyword>
<proteinExistence type="predicted"/>
<dbReference type="GO" id="GO:0003729">
    <property type="term" value="F:mRNA binding"/>
    <property type="evidence" value="ECO:0007669"/>
    <property type="project" value="UniProtKB-ARBA"/>
</dbReference>
<keyword evidence="1" id="KW-1017">Isopeptide bond</keyword>
<dbReference type="EMBL" id="JAUUTY010000005">
    <property type="protein sequence ID" value="KAK1625947.1"/>
    <property type="molecule type" value="Genomic_DNA"/>
</dbReference>
<protein>
    <recommendedName>
        <fullName evidence="2">Ubiquitin-like domain-containing protein</fullName>
    </recommendedName>
</protein>
<evidence type="ECO:0000313" key="3">
    <source>
        <dbReference type="EMBL" id="KAK1625947.1"/>
    </source>
</evidence>